<evidence type="ECO:0000313" key="1">
    <source>
        <dbReference type="EnsemblPlants" id="Kaladp0009s0073.1.v1.1.CDS.1"/>
    </source>
</evidence>
<reference evidence="1" key="1">
    <citation type="submission" date="2021-01" db="UniProtKB">
        <authorList>
            <consortium name="EnsemblPlants"/>
        </authorList>
    </citation>
    <scope>IDENTIFICATION</scope>
</reference>
<dbReference type="Gramene" id="Kaladp0009s0073.1.v1.1">
    <property type="protein sequence ID" value="Kaladp0009s0073.1.v1.1.CDS.1"/>
    <property type="gene ID" value="Kaladp0009s0073.v1.1"/>
</dbReference>
<dbReference type="InterPro" id="IPR039638">
    <property type="entry name" value="MED33A/B"/>
</dbReference>
<dbReference type="PANTHER" id="PTHR33739:SF3">
    <property type="entry name" value="OS07G0681500 PROTEIN"/>
    <property type="match status" value="1"/>
</dbReference>
<sequence length="122" mass="13237">MAYLVVLSGSFVWGLGTKLPSWAFLRRAHILRAHLDFVAEVLEGNVSLGCHPATWKAYVSCLVGLIVSLAPLWIKEVKVETLKKLSSGLRGWRECELALSLLERGGAAAMGTVAELMNVISS</sequence>
<dbReference type="PANTHER" id="PTHR33739">
    <property type="entry name" value="OS07G0681500 PROTEIN"/>
    <property type="match status" value="1"/>
</dbReference>
<dbReference type="OMA" id="HLEFMAG"/>
<organism evidence="1 2">
    <name type="scientific">Kalanchoe fedtschenkoi</name>
    <name type="common">Lavender scallops</name>
    <name type="synonym">South American air plant</name>
    <dbReference type="NCBI Taxonomy" id="63787"/>
    <lineage>
        <taxon>Eukaryota</taxon>
        <taxon>Viridiplantae</taxon>
        <taxon>Streptophyta</taxon>
        <taxon>Embryophyta</taxon>
        <taxon>Tracheophyta</taxon>
        <taxon>Spermatophyta</taxon>
        <taxon>Magnoliopsida</taxon>
        <taxon>eudicotyledons</taxon>
        <taxon>Gunneridae</taxon>
        <taxon>Pentapetalae</taxon>
        <taxon>Saxifragales</taxon>
        <taxon>Crassulaceae</taxon>
        <taxon>Kalanchoe</taxon>
    </lineage>
</organism>
<dbReference type="AlphaFoldDB" id="A0A7N0REU2"/>
<evidence type="ECO:0000313" key="2">
    <source>
        <dbReference type="Proteomes" id="UP000594263"/>
    </source>
</evidence>
<dbReference type="EnsemblPlants" id="Kaladp0009s0073.1.v1.1">
    <property type="protein sequence ID" value="Kaladp0009s0073.1.v1.1.CDS.1"/>
    <property type="gene ID" value="Kaladp0009s0073.v1.1"/>
</dbReference>
<dbReference type="GO" id="GO:0016592">
    <property type="term" value="C:mediator complex"/>
    <property type="evidence" value="ECO:0007669"/>
    <property type="project" value="InterPro"/>
</dbReference>
<protein>
    <submittedName>
        <fullName evidence="1">Uncharacterized protein</fullName>
    </submittedName>
</protein>
<dbReference type="GO" id="GO:2000762">
    <property type="term" value="P:regulation of phenylpropanoid metabolic process"/>
    <property type="evidence" value="ECO:0007669"/>
    <property type="project" value="InterPro"/>
</dbReference>
<accession>A0A7N0REU2</accession>
<proteinExistence type="predicted"/>
<name>A0A7N0REU2_KALFE</name>
<keyword evidence="2" id="KW-1185">Reference proteome</keyword>
<dbReference type="Proteomes" id="UP000594263">
    <property type="component" value="Unplaced"/>
</dbReference>